<dbReference type="PANTHER" id="PTHR34825:SF1">
    <property type="entry name" value="AAA-ATPASE-LIKE DOMAIN-CONTAINING PROTEIN"/>
    <property type="match status" value="1"/>
</dbReference>
<protein>
    <recommendedName>
        <fullName evidence="1">AAA-ATPase-like domain-containing protein</fullName>
    </recommendedName>
</protein>
<dbReference type="Gene3D" id="3.40.50.300">
    <property type="entry name" value="P-loop containing nucleotide triphosphate hydrolases"/>
    <property type="match status" value="1"/>
</dbReference>
<dbReference type="Proteomes" id="UP001470230">
    <property type="component" value="Unassembled WGS sequence"/>
</dbReference>
<dbReference type="EMBL" id="JAPFFF010000558">
    <property type="protein sequence ID" value="KAK8834000.1"/>
    <property type="molecule type" value="Genomic_DNA"/>
</dbReference>
<name>A0ABR2GJ92_9EUKA</name>
<sequence length="521" mass="60567">MPYFLNTPIISNSFTEVADYKYFVDKSEFIEKVNGNIKTPSKYICITRPRRFGKTINAMMLACYYSKNADFKKLFDKLEISKSSSYLDHLNKHNVIYMTFNEFPKKNCTYGEFIDRYTNLLLEDLKDFCSDIKINSDLALSDVFKQIYDKTGEGFIFIIDEWDYIFNNNLFSEDERKDFLEFLRGMLKDRPYVELAYMTGVLPIAKYSQGSAINMFLEFNIMNDHTYDKYFGFTSNEVEELCKKQSKVSMDNLKEWYNGYYTCNNLQIYNPRSVTTALNQGVCQSYWTNTGPMDEILYYINSDVDDIKNDVVQMVSGIPLEINLKGYSAEQKELNTKNQIFSAMTIYGFLSYHDETLTIPNKELRIKFDEALEDKSMGAVSELVVKSSEMLKATLRKDTETMEKLIQEAHDINIPVIKYNDENSLACIVTLVYLSARTKYKIVREMPAGVGFADFIFYPNDKSKPAFIIELKKDSTPEEALLQIKEKRYPLALKDYTGQKLAVGITYDSKQKQHHVKIEEI</sequence>
<evidence type="ECO:0000313" key="3">
    <source>
        <dbReference type="Proteomes" id="UP001470230"/>
    </source>
</evidence>
<dbReference type="Pfam" id="PF08011">
    <property type="entry name" value="PDDEXK_9"/>
    <property type="match status" value="1"/>
</dbReference>
<feature type="domain" description="AAA-ATPase-like" evidence="1">
    <location>
        <begin position="12"/>
        <end position="207"/>
    </location>
</feature>
<evidence type="ECO:0000259" key="1">
    <source>
        <dbReference type="Pfam" id="PF09820"/>
    </source>
</evidence>
<dbReference type="InterPro" id="IPR018631">
    <property type="entry name" value="AAA-ATPase-like_dom"/>
</dbReference>
<dbReference type="PANTHER" id="PTHR34825">
    <property type="entry name" value="CONSERVED PROTEIN, WITH A WEAK D-GALACTARATE DEHYDRATASE/ALTRONATE HYDROLASE DOMAIN"/>
    <property type="match status" value="1"/>
</dbReference>
<comment type="caution">
    <text evidence="2">The sequence shown here is derived from an EMBL/GenBank/DDBJ whole genome shotgun (WGS) entry which is preliminary data.</text>
</comment>
<evidence type="ECO:0000313" key="2">
    <source>
        <dbReference type="EMBL" id="KAK8834000.1"/>
    </source>
</evidence>
<reference evidence="2 3" key="1">
    <citation type="submission" date="2024-04" db="EMBL/GenBank/DDBJ databases">
        <title>Tritrichomonas musculus Genome.</title>
        <authorList>
            <person name="Alves-Ferreira E."/>
            <person name="Grigg M."/>
            <person name="Lorenzi H."/>
            <person name="Galac M."/>
        </authorList>
    </citation>
    <scope>NUCLEOTIDE SEQUENCE [LARGE SCALE GENOMIC DNA]</scope>
    <source>
        <strain evidence="2 3">EAF2021</strain>
    </source>
</reference>
<dbReference type="SUPFAM" id="SSF52540">
    <property type="entry name" value="P-loop containing nucleoside triphosphate hydrolases"/>
    <property type="match status" value="1"/>
</dbReference>
<dbReference type="Pfam" id="PF09820">
    <property type="entry name" value="AAA-ATPase_like"/>
    <property type="match status" value="1"/>
</dbReference>
<keyword evidence="3" id="KW-1185">Reference proteome</keyword>
<accession>A0ABR2GJ92</accession>
<proteinExistence type="predicted"/>
<gene>
    <name evidence="2" type="ORF">M9Y10_037222</name>
</gene>
<dbReference type="InterPro" id="IPR027417">
    <property type="entry name" value="P-loop_NTPase"/>
</dbReference>
<dbReference type="InterPro" id="IPR012547">
    <property type="entry name" value="PDDEXK_9"/>
</dbReference>
<organism evidence="2 3">
    <name type="scientific">Tritrichomonas musculus</name>
    <dbReference type="NCBI Taxonomy" id="1915356"/>
    <lineage>
        <taxon>Eukaryota</taxon>
        <taxon>Metamonada</taxon>
        <taxon>Parabasalia</taxon>
        <taxon>Tritrichomonadida</taxon>
        <taxon>Tritrichomonadidae</taxon>
        <taxon>Tritrichomonas</taxon>
    </lineage>
</organism>